<dbReference type="InterPro" id="IPR006111">
    <property type="entry name" value="Rpo6/Rpb6"/>
</dbReference>
<dbReference type="HAMAP" id="MF_00192">
    <property type="entry name" value="RNApol_arch_Rpo6"/>
    <property type="match status" value="1"/>
</dbReference>
<comment type="subcellular location">
    <subcellularLocation>
        <location evidence="3">Cytoplasm</location>
    </subcellularLocation>
</comment>
<dbReference type="InterPro" id="IPR036161">
    <property type="entry name" value="RPB6/omega-like_sf"/>
</dbReference>
<keyword evidence="3" id="KW-0808">Transferase</keyword>
<accession>A0A7C1PCL0</accession>
<comment type="subunit">
    <text evidence="3">Part of the RNA polymerase complex.</text>
</comment>
<sequence>MSLAGGKSEGEFEVRIGPPWLTRFEKARIIGIRALQIALGAPVLVKIEGNTSPVEIAEKELKEGVLPIVIVRWTPGGRYQEIPLKYLRLHP</sequence>
<dbReference type="GO" id="GO:0003899">
    <property type="term" value="F:DNA-directed RNA polymerase activity"/>
    <property type="evidence" value="ECO:0007669"/>
    <property type="project" value="UniProtKB-UniRule"/>
</dbReference>
<keyword evidence="3" id="KW-0548">Nucleotidyltransferase</keyword>
<dbReference type="NCBIfam" id="NF002208">
    <property type="entry name" value="PRK01099.1-3"/>
    <property type="match status" value="1"/>
</dbReference>
<keyword evidence="3" id="KW-0963">Cytoplasm</keyword>
<dbReference type="GO" id="GO:0042797">
    <property type="term" value="P:tRNA transcription by RNA polymerase III"/>
    <property type="evidence" value="ECO:0007669"/>
    <property type="project" value="TreeGrafter"/>
</dbReference>
<dbReference type="NCBIfam" id="NF002207">
    <property type="entry name" value="PRK01099.1-2"/>
    <property type="match status" value="1"/>
</dbReference>
<comment type="function">
    <text evidence="3">DNA-dependent RNA polymerase (RNAP) catalyzes the transcription of DNA into RNA using the four ribonucleoside triphosphates as substrates.</text>
</comment>
<dbReference type="PANTHER" id="PTHR47227">
    <property type="entry name" value="DNA-DIRECTED RNA POLYMERASE SUBUNIT K"/>
    <property type="match status" value="1"/>
</dbReference>
<comment type="catalytic activity">
    <reaction evidence="3">
        <text>RNA(n) + a ribonucleoside 5'-triphosphate = RNA(n+1) + diphosphate</text>
        <dbReference type="Rhea" id="RHEA:21248"/>
        <dbReference type="Rhea" id="RHEA-COMP:14527"/>
        <dbReference type="Rhea" id="RHEA-COMP:17342"/>
        <dbReference type="ChEBI" id="CHEBI:33019"/>
        <dbReference type="ChEBI" id="CHEBI:61557"/>
        <dbReference type="ChEBI" id="CHEBI:140395"/>
        <dbReference type="EC" id="2.7.7.6"/>
    </reaction>
</comment>
<evidence type="ECO:0000313" key="4">
    <source>
        <dbReference type="EMBL" id="HEB48907.1"/>
    </source>
</evidence>
<name>A0A7C1PCL0_THEPE</name>
<comment type="caution">
    <text evidence="4">The sequence shown here is derived from an EMBL/GenBank/DDBJ whole genome shotgun (WGS) entry which is preliminary data.</text>
</comment>
<evidence type="ECO:0000256" key="2">
    <source>
        <dbReference type="ARBA" id="ARBA00023163"/>
    </source>
</evidence>
<evidence type="ECO:0000256" key="3">
    <source>
        <dbReference type="HAMAP-Rule" id="MF_00192"/>
    </source>
</evidence>
<dbReference type="GO" id="GO:0005737">
    <property type="term" value="C:cytoplasm"/>
    <property type="evidence" value="ECO:0007669"/>
    <property type="project" value="UniProtKB-SubCell"/>
</dbReference>
<dbReference type="GO" id="GO:0006360">
    <property type="term" value="P:transcription by RNA polymerase I"/>
    <property type="evidence" value="ECO:0007669"/>
    <property type="project" value="TreeGrafter"/>
</dbReference>
<dbReference type="PIRSF" id="PIRSF000778">
    <property type="entry name" value="RpoK/RPB6"/>
    <property type="match status" value="1"/>
</dbReference>
<dbReference type="Pfam" id="PF01192">
    <property type="entry name" value="RNA_pol_Rpb6"/>
    <property type="match status" value="1"/>
</dbReference>
<dbReference type="PROSITE" id="PS01111">
    <property type="entry name" value="RNA_POL_K_14KD"/>
    <property type="match status" value="1"/>
</dbReference>
<keyword evidence="1 3" id="KW-0240">DNA-directed RNA polymerase</keyword>
<dbReference type="GO" id="GO:0006366">
    <property type="term" value="P:transcription by RNA polymerase II"/>
    <property type="evidence" value="ECO:0007669"/>
    <property type="project" value="TreeGrafter"/>
</dbReference>
<dbReference type="PANTHER" id="PTHR47227:SF5">
    <property type="entry name" value="DNA-DIRECTED RNA POLYMERASES I, II, AND III SUBUNIT RPABC2"/>
    <property type="match status" value="1"/>
</dbReference>
<dbReference type="SMART" id="SM01409">
    <property type="entry name" value="RNA_pol_Rpb6"/>
    <property type="match status" value="1"/>
</dbReference>
<dbReference type="GO" id="GO:0003677">
    <property type="term" value="F:DNA binding"/>
    <property type="evidence" value="ECO:0007669"/>
    <property type="project" value="UniProtKB-UniRule"/>
</dbReference>
<comment type="similarity">
    <text evidence="3">Belongs to the archaeal Rpo6/eukaryotic RPB6 RNA polymerase subunit family.</text>
</comment>
<dbReference type="SUPFAM" id="SSF63562">
    <property type="entry name" value="RPB6/omega subunit-like"/>
    <property type="match status" value="1"/>
</dbReference>
<keyword evidence="2 3" id="KW-0804">Transcription</keyword>
<protein>
    <recommendedName>
        <fullName evidence="3">DNA-directed RNA polymerase subunit Rpo6</fullName>
        <ecNumber evidence="3">2.7.7.6</ecNumber>
    </recommendedName>
    <alternativeName>
        <fullName evidence="3">DNA-directed RNA polymerase subunit K</fullName>
    </alternativeName>
</protein>
<gene>
    <name evidence="3" type="primary">rpo6</name>
    <name evidence="3" type="synonym">rpoK</name>
    <name evidence="4" type="ORF">ENP77_03845</name>
</gene>
<dbReference type="EC" id="2.7.7.6" evidence="3"/>
<dbReference type="EMBL" id="DSKP01000135">
    <property type="protein sequence ID" value="HEB48907.1"/>
    <property type="molecule type" value="Genomic_DNA"/>
</dbReference>
<evidence type="ECO:0000256" key="1">
    <source>
        <dbReference type="ARBA" id="ARBA00022478"/>
    </source>
</evidence>
<organism evidence="4">
    <name type="scientific">Thermofilum pendens</name>
    <dbReference type="NCBI Taxonomy" id="2269"/>
    <lineage>
        <taxon>Archaea</taxon>
        <taxon>Thermoproteota</taxon>
        <taxon>Thermoprotei</taxon>
        <taxon>Thermofilales</taxon>
        <taxon>Thermofilaceae</taxon>
        <taxon>Thermofilum</taxon>
    </lineage>
</organism>
<dbReference type="Gene3D" id="3.90.940.10">
    <property type="match status" value="1"/>
</dbReference>
<proteinExistence type="inferred from homology"/>
<dbReference type="AlphaFoldDB" id="A0A7C1PCL0"/>
<dbReference type="InterPro" id="IPR006110">
    <property type="entry name" value="Pol_omega/Rpo6/RPB6"/>
</dbReference>
<reference evidence="4" key="1">
    <citation type="journal article" date="2020" name="mSystems">
        <title>Genome- and Community-Level Interaction Insights into Carbon Utilization and Element Cycling Functions of Hydrothermarchaeota in Hydrothermal Sediment.</title>
        <authorList>
            <person name="Zhou Z."/>
            <person name="Liu Y."/>
            <person name="Xu W."/>
            <person name="Pan J."/>
            <person name="Luo Z.H."/>
            <person name="Li M."/>
        </authorList>
    </citation>
    <scope>NUCLEOTIDE SEQUENCE [LARGE SCALE GENOMIC DNA]</scope>
    <source>
        <strain evidence="4">SpSt-25</strain>
    </source>
</reference>
<dbReference type="GO" id="GO:0000428">
    <property type="term" value="C:DNA-directed RNA polymerase complex"/>
    <property type="evidence" value="ECO:0007669"/>
    <property type="project" value="UniProtKB-KW"/>
</dbReference>
<dbReference type="InterPro" id="IPR020708">
    <property type="entry name" value="DNA-dir_RNA_polK_14-18kDa_CS"/>
</dbReference>